<dbReference type="PROSITE" id="PS51462">
    <property type="entry name" value="NUDIX"/>
    <property type="match status" value="1"/>
</dbReference>
<dbReference type="Proteomes" id="UP000726105">
    <property type="component" value="Unassembled WGS sequence"/>
</dbReference>
<dbReference type="Pfam" id="PF00293">
    <property type="entry name" value="NUDIX"/>
    <property type="match status" value="1"/>
</dbReference>
<evidence type="ECO:0000313" key="6">
    <source>
        <dbReference type="EMBL" id="MBL0004726.1"/>
    </source>
</evidence>
<accession>A0A935MH53</accession>
<dbReference type="Proteomes" id="UP000886632">
    <property type="component" value="Unassembled WGS sequence"/>
</dbReference>
<evidence type="ECO:0000259" key="3">
    <source>
        <dbReference type="PROSITE" id="PS51462"/>
    </source>
</evidence>
<dbReference type="EMBL" id="JADIXZ010000004">
    <property type="protein sequence ID" value="MBK6300554.1"/>
    <property type="molecule type" value="Genomic_DNA"/>
</dbReference>
<sequence>MAFDAPIGTAALLRDEIAPKPVVASDVVWQGLVFDVRRDRVDLGAEVVTRDYADHPGAVLILALREIDGVDHIVMIRQYRHACGSYLWELPAGLLDIPGEPPRDAAERELREEVDLVAGRWDLLIDAYASAGVFPEAYRVFLARDLAPAPGEPHARTGEEADLTVRWVSLDDAYAAALAGQLHNPGALLGILAAWGARAQGWSTLRPDDAPWPEHPAYRDGHRTGPQAG</sequence>
<name>A0A935MH53_9MICO</name>
<evidence type="ECO:0000313" key="4">
    <source>
        <dbReference type="EMBL" id="MBK6300554.1"/>
    </source>
</evidence>
<proteinExistence type="predicted"/>
<evidence type="ECO:0000313" key="7">
    <source>
        <dbReference type="Proteomes" id="UP000718281"/>
    </source>
</evidence>
<evidence type="ECO:0000313" key="5">
    <source>
        <dbReference type="EMBL" id="MBK7272907.1"/>
    </source>
</evidence>
<dbReference type="GO" id="GO:0016787">
    <property type="term" value="F:hydrolase activity"/>
    <property type="evidence" value="ECO:0007669"/>
    <property type="project" value="UniProtKB-KW"/>
</dbReference>
<dbReference type="PANTHER" id="PTHR11839">
    <property type="entry name" value="UDP/ADP-SUGAR PYROPHOSPHATASE"/>
    <property type="match status" value="1"/>
</dbReference>
<dbReference type="GO" id="GO:0005829">
    <property type="term" value="C:cytosol"/>
    <property type="evidence" value="ECO:0007669"/>
    <property type="project" value="TreeGrafter"/>
</dbReference>
<dbReference type="SUPFAM" id="SSF55811">
    <property type="entry name" value="Nudix"/>
    <property type="match status" value="1"/>
</dbReference>
<reference evidence="7 8" key="1">
    <citation type="submission" date="2020-10" db="EMBL/GenBank/DDBJ databases">
        <title>Connecting structure to function with the recovery of over 1000 high-quality activated sludge metagenome-assembled genomes encoding full-length rRNA genes using long-read sequencing.</title>
        <authorList>
            <person name="Singleton C.M."/>
            <person name="Petriglieri F."/>
            <person name="Kristensen J.M."/>
            <person name="Kirkegaard R.H."/>
            <person name="Michaelsen T.Y."/>
            <person name="Andersen M.H."/>
            <person name="Karst S.M."/>
            <person name="Dueholm M.S."/>
            <person name="Nielsen P.H."/>
            <person name="Albertsen M."/>
        </authorList>
    </citation>
    <scope>NUCLEOTIDE SEQUENCE [LARGE SCALE GENOMIC DNA]</scope>
    <source>
        <strain evidence="4">AalE_18-Q3-R2-46_BAT3C.188</strain>
        <strain evidence="5">Ega_18-Q3-R5-49_MAXAC.001</strain>
        <strain evidence="6">Ribe_18-Q3-R11-54_MAXAC.001</strain>
    </source>
</reference>
<dbReference type="InterPro" id="IPR000086">
    <property type="entry name" value="NUDIX_hydrolase_dom"/>
</dbReference>
<dbReference type="PANTHER" id="PTHR11839:SF31">
    <property type="entry name" value="ADP-RIBOSE PYROPHOSPHATASE"/>
    <property type="match status" value="1"/>
</dbReference>
<dbReference type="AlphaFoldDB" id="A0A935MH53"/>
<evidence type="ECO:0000256" key="2">
    <source>
        <dbReference type="SAM" id="MobiDB-lite"/>
    </source>
</evidence>
<comment type="caution">
    <text evidence="5">The sequence shown here is derived from an EMBL/GenBank/DDBJ whole genome shotgun (WGS) entry which is preliminary data.</text>
</comment>
<evidence type="ECO:0000256" key="1">
    <source>
        <dbReference type="ARBA" id="ARBA00022801"/>
    </source>
</evidence>
<dbReference type="GO" id="GO:0019693">
    <property type="term" value="P:ribose phosphate metabolic process"/>
    <property type="evidence" value="ECO:0007669"/>
    <property type="project" value="TreeGrafter"/>
</dbReference>
<evidence type="ECO:0000313" key="8">
    <source>
        <dbReference type="Proteomes" id="UP000726105"/>
    </source>
</evidence>
<feature type="domain" description="Nudix hydrolase" evidence="3">
    <location>
        <begin position="54"/>
        <end position="195"/>
    </location>
</feature>
<dbReference type="Proteomes" id="UP000718281">
    <property type="component" value="Unassembled WGS sequence"/>
</dbReference>
<gene>
    <name evidence="4" type="ORF">IPF40_05700</name>
    <name evidence="5" type="ORF">IPI13_06930</name>
    <name evidence="6" type="ORF">IPP00_12340</name>
</gene>
<feature type="region of interest" description="Disordered" evidence="2">
    <location>
        <begin position="206"/>
        <end position="229"/>
    </location>
</feature>
<protein>
    <submittedName>
        <fullName evidence="5">NUDIX hydrolase</fullName>
    </submittedName>
</protein>
<dbReference type="InterPro" id="IPR015797">
    <property type="entry name" value="NUDIX_hydrolase-like_dom_sf"/>
</dbReference>
<dbReference type="EMBL" id="JADJIB010000002">
    <property type="protein sequence ID" value="MBK7272907.1"/>
    <property type="molecule type" value="Genomic_DNA"/>
</dbReference>
<keyword evidence="1 5" id="KW-0378">Hydrolase</keyword>
<dbReference type="Gene3D" id="3.90.79.10">
    <property type="entry name" value="Nucleoside Triphosphate Pyrophosphohydrolase"/>
    <property type="match status" value="1"/>
</dbReference>
<dbReference type="GO" id="GO:0006753">
    <property type="term" value="P:nucleoside phosphate metabolic process"/>
    <property type="evidence" value="ECO:0007669"/>
    <property type="project" value="TreeGrafter"/>
</dbReference>
<organism evidence="5 8">
    <name type="scientific">Candidatus Phosphoribacter hodrii</name>
    <dbReference type="NCBI Taxonomy" id="2953743"/>
    <lineage>
        <taxon>Bacteria</taxon>
        <taxon>Bacillati</taxon>
        <taxon>Actinomycetota</taxon>
        <taxon>Actinomycetes</taxon>
        <taxon>Micrococcales</taxon>
        <taxon>Dermatophilaceae</taxon>
        <taxon>Candidatus Phosphoribacter</taxon>
    </lineage>
</organism>
<dbReference type="EMBL" id="JADKGK010000022">
    <property type="protein sequence ID" value="MBL0004726.1"/>
    <property type="molecule type" value="Genomic_DNA"/>
</dbReference>